<proteinExistence type="inferred from homology"/>
<dbReference type="RefSeq" id="WP_112780100.1">
    <property type="nucleotide sequence ID" value="NZ_CABMNQ010000003.1"/>
</dbReference>
<feature type="domain" description="Fimbrial-type adhesion" evidence="6">
    <location>
        <begin position="33"/>
        <end position="175"/>
    </location>
</feature>
<comment type="similarity">
    <text evidence="2">Belongs to the fimbrial protein family.</text>
</comment>
<evidence type="ECO:0000313" key="8">
    <source>
        <dbReference type="Proteomes" id="UP000251576"/>
    </source>
</evidence>
<dbReference type="NCBIfam" id="NF011752">
    <property type="entry name" value="PRK15205.1"/>
    <property type="match status" value="1"/>
</dbReference>
<keyword evidence="3 5" id="KW-0732">Signal</keyword>
<dbReference type="InterPro" id="IPR036937">
    <property type="entry name" value="Adhesion_dom_fimbrial_sf"/>
</dbReference>
<dbReference type="InterPro" id="IPR008966">
    <property type="entry name" value="Adhesion_dom_sf"/>
</dbReference>
<comment type="subcellular location">
    <subcellularLocation>
        <location evidence="1">Fimbrium</location>
    </subcellularLocation>
</comment>
<dbReference type="GO" id="GO:0009289">
    <property type="term" value="C:pilus"/>
    <property type="evidence" value="ECO:0007669"/>
    <property type="project" value="UniProtKB-SubCell"/>
</dbReference>
<dbReference type="EMBL" id="QMDH01000003">
    <property type="protein sequence ID" value="RAZ71362.1"/>
    <property type="molecule type" value="Genomic_DNA"/>
</dbReference>
<accession>A0A330GIL6</accession>
<dbReference type="Proteomes" id="UP000251576">
    <property type="component" value="Unassembled WGS sequence"/>
</dbReference>
<dbReference type="Gene3D" id="2.60.40.1090">
    <property type="entry name" value="Fimbrial-type adhesion domain"/>
    <property type="match status" value="1"/>
</dbReference>
<keyword evidence="4" id="KW-0281">Fimbrium</keyword>
<feature type="chain" id="PRO_5016368904" evidence="5">
    <location>
        <begin position="21"/>
        <end position="176"/>
    </location>
</feature>
<feature type="signal peptide" evidence="5">
    <location>
        <begin position="1"/>
        <end position="20"/>
    </location>
</feature>
<sequence>MKIIYVLAGCGLLASSVAMAEGIQNIGSAGDVHFTISIRQGTCELEKSNIDVDMGTITLSKPAIVGRELNQQAFSIGLKNCQDVARVYVTMDGTPDATNPDLFALDSGGATGIALKIKAKSGVQQYPVSTKSTPVEHSIWFNGTNALNYIASYVPVKSDATSGQANATVNFSVVYE</sequence>
<name>A0A330GIL6_ENTCL</name>
<evidence type="ECO:0000259" key="6">
    <source>
        <dbReference type="Pfam" id="PF00419"/>
    </source>
</evidence>
<dbReference type="InterPro" id="IPR000259">
    <property type="entry name" value="Adhesion_dom_fimbrial"/>
</dbReference>
<gene>
    <name evidence="7" type="ORF">DP202_03735</name>
</gene>
<protein>
    <submittedName>
        <fullName evidence="7">Long polar fimbrial protein LpfE</fullName>
    </submittedName>
</protein>
<evidence type="ECO:0000256" key="3">
    <source>
        <dbReference type="ARBA" id="ARBA00022729"/>
    </source>
</evidence>
<organism evidence="7 8">
    <name type="scientific">Enterobacter cloacae</name>
    <dbReference type="NCBI Taxonomy" id="550"/>
    <lineage>
        <taxon>Bacteria</taxon>
        <taxon>Pseudomonadati</taxon>
        <taxon>Pseudomonadota</taxon>
        <taxon>Gammaproteobacteria</taxon>
        <taxon>Enterobacterales</taxon>
        <taxon>Enterobacteriaceae</taxon>
        <taxon>Enterobacter</taxon>
        <taxon>Enterobacter cloacae complex</taxon>
    </lineage>
</organism>
<dbReference type="AlphaFoldDB" id="A0A330GIL6"/>
<evidence type="ECO:0000256" key="1">
    <source>
        <dbReference type="ARBA" id="ARBA00004561"/>
    </source>
</evidence>
<reference evidence="7 8" key="1">
    <citation type="submission" date="2018-06" db="EMBL/GenBank/DDBJ databases">
        <title>ACT-28, a chromosomally-encoded AmpC with carbapenemase activity from Enterobacter kobei.</title>
        <authorList>
            <person name="Jousset A.B."/>
            <person name="Oueslati S."/>
            <person name="Bernabeu S."/>
            <person name="Takissian J."/>
            <person name="Creton E."/>
            <person name="Vogel A."/>
            <person name="Cotellon G."/>
            <person name="Bonnin R.A."/>
            <person name="Dortet L."/>
            <person name="Naas T."/>
        </authorList>
    </citation>
    <scope>NUCLEOTIDE SEQUENCE [LARGE SCALE GENOMIC DNA]</scope>
    <source>
        <strain evidence="7 8">99B3</strain>
    </source>
</reference>
<evidence type="ECO:0000256" key="2">
    <source>
        <dbReference type="ARBA" id="ARBA00006671"/>
    </source>
</evidence>
<evidence type="ECO:0000256" key="5">
    <source>
        <dbReference type="SAM" id="SignalP"/>
    </source>
</evidence>
<comment type="caution">
    <text evidence="7">The sequence shown here is derived from an EMBL/GenBank/DDBJ whole genome shotgun (WGS) entry which is preliminary data.</text>
</comment>
<dbReference type="PANTHER" id="PTHR33420">
    <property type="entry name" value="FIMBRIAL SUBUNIT ELFA-RELATED"/>
    <property type="match status" value="1"/>
</dbReference>
<evidence type="ECO:0000313" key="7">
    <source>
        <dbReference type="EMBL" id="RAZ71362.1"/>
    </source>
</evidence>
<dbReference type="InterPro" id="IPR050263">
    <property type="entry name" value="Bact_Fimbrial_Adh_Pro"/>
</dbReference>
<evidence type="ECO:0000256" key="4">
    <source>
        <dbReference type="ARBA" id="ARBA00023263"/>
    </source>
</evidence>
<dbReference type="GO" id="GO:0043709">
    <property type="term" value="P:cell adhesion involved in single-species biofilm formation"/>
    <property type="evidence" value="ECO:0007669"/>
    <property type="project" value="TreeGrafter"/>
</dbReference>
<dbReference type="PANTHER" id="PTHR33420:SF12">
    <property type="entry name" value="FIMBRIN-LIKE PROTEIN FIMI-RELATED"/>
    <property type="match status" value="1"/>
</dbReference>
<dbReference type="SUPFAM" id="SSF49401">
    <property type="entry name" value="Bacterial adhesins"/>
    <property type="match status" value="1"/>
</dbReference>
<dbReference type="Pfam" id="PF00419">
    <property type="entry name" value="Fimbrial"/>
    <property type="match status" value="1"/>
</dbReference>